<dbReference type="Pfam" id="PF22811">
    <property type="entry name" value="Zn_ribbon_NrdR"/>
    <property type="match status" value="1"/>
</dbReference>
<evidence type="ECO:0000313" key="2">
    <source>
        <dbReference type="EMBL" id="CAB4141442.1"/>
    </source>
</evidence>
<feature type="domain" description="Transcriptional repressor NrdR-like N-terminal" evidence="1">
    <location>
        <begin position="1"/>
        <end position="39"/>
    </location>
</feature>
<reference evidence="2" key="1">
    <citation type="submission" date="2020-04" db="EMBL/GenBank/DDBJ databases">
        <authorList>
            <person name="Chiriac C."/>
            <person name="Salcher M."/>
            <person name="Ghai R."/>
            <person name="Kavagutti S V."/>
        </authorList>
    </citation>
    <scope>NUCLEOTIDE SEQUENCE</scope>
</reference>
<accession>A0A6J5M5K5</accession>
<sequence>MRCPVCQTWVQVKETRQRDDNTIYRRYECANLHRFVTTEQVARVIPPKHAKPQ</sequence>
<organism evidence="2">
    <name type="scientific">uncultured Caudovirales phage</name>
    <dbReference type="NCBI Taxonomy" id="2100421"/>
    <lineage>
        <taxon>Viruses</taxon>
        <taxon>Duplodnaviria</taxon>
        <taxon>Heunggongvirae</taxon>
        <taxon>Uroviricota</taxon>
        <taxon>Caudoviricetes</taxon>
        <taxon>Peduoviridae</taxon>
        <taxon>Maltschvirus</taxon>
        <taxon>Maltschvirus maltsch</taxon>
    </lineage>
</organism>
<dbReference type="InterPro" id="IPR055173">
    <property type="entry name" value="NrdR-like_N"/>
</dbReference>
<proteinExistence type="predicted"/>
<name>A0A6J5M5K5_9CAUD</name>
<evidence type="ECO:0000259" key="1">
    <source>
        <dbReference type="Pfam" id="PF22811"/>
    </source>
</evidence>
<protein>
    <submittedName>
        <fullName evidence="2">Zinc finger, Ogr/Delta-type</fullName>
    </submittedName>
</protein>
<gene>
    <name evidence="2" type="ORF">UFOVP417_14</name>
</gene>
<dbReference type="EMBL" id="LR796393">
    <property type="protein sequence ID" value="CAB4141442.1"/>
    <property type="molecule type" value="Genomic_DNA"/>
</dbReference>